<dbReference type="PANTHER" id="PTHR10293:SF73">
    <property type="entry name" value="GLUTAREDOXIN-3"/>
    <property type="match status" value="1"/>
</dbReference>
<dbReference type="GO" id="GO:0005634">
    <property type="term" value="C:nucleus"/>
    <property type="evidence" value="ECO:0007669"/>
    <property type="project" value="TreeGrafter"/>
</dbReference>
<dbReference type="Gene3D" id="3.40.30.10">
    <property type="entry name" value="Glutaredoxin"/>
    <property type="match status" value="1"/>
</dbReference>
<sequence>MSIPPKAVYKFTPGLVAAACTRATEATGVTVEVGLATHFEELLHLRAKSLLNSQKTDRLDDAHTLELIQKVQGHASRCLKKFTQAAPCRLFTTGTLQEPCGGFSKQMADILNEHNFWFSRFDILSGEEVHQVLKTYSNWPIYSQLYTICLHAPKLEERSKVLTNKASVMKCSEKQQKAKCPFS</sequence>
<dbReference type="InterPro" id="IPR004480">
    <property type="entry name" value="Monothiol_GRX-rel"/>
</dbReference>
<name>A0A811ZXH2_NYCPR</name>
<gene>
    <name evidence="1" type="ORF">NYPRO_LOCUS25608</name>
</gene>
<dbReference type="PANTHER" id="PTHR10293">
    <property type="entry name" value="GLUTAREDOXIN FAMILY MEMBER"/>
    <property type="match status" value="1"/>
</dbReference>
<dbReference type="InterPro" id="IPR036249">
    <property type="entry name" value="Thioredoxin-like_sf"/>
</dbReference>
<dbReference type="PROSITE" id="PS51354">
    <property type="entry name" value="GLUTAREDOXIN_2"/>
    <property type="match status" value="1"/>
</dbReference>
<proteinExistence type="predicted"/>
<dbReference type="SUPFAM" id="SSF52833">
    <property type="entry name" value="Thioredoxin-like"/>
    <property type="match status" value="1"/>
</dbReference>
<comment type="caution">
    <text evidence="1">The sequence shown here is derived from an EMBL/GenBank/DDBJ whole genome shotgun (WGS) entry which is preliminary data.</text>
</comment>
<dbReference type="GO" id="GO:0005829">
    <property type="term" value="C:cytosol"/>
    <property type="evidence" value="ECO:0007669"/>
    <property type="project" value="TreeGrafter"/>
</dbReference>
<dbReference type="EMBL" id="CAJHUB010000775">
    <property type="protein sequence ID" value="CAD7692814.1"/>
    <property type="molecule type" value="Genomic_DNA"/>
</dbReference>
<dbReference type="Proteomes" id="UP000645828">
    <property type="component" value="Unassembled WGS sequence"/>
</dbReference>
<evidence type="ECO:0000313" key="1">
    <source>
        <dbReference type="EMBL" id="CAD7692814.1"/>
    </source>
</evidence>
<accession>A0A811ZXH2</accession>
<protein>
    <submittedName>
        <fullName evidence="1">(raccoon dog) hypothetical protein</fullName>
    </submittedName>
</protein>
<keyword evidence="2" id="KW-1185">Reference proteome</keyword>
<organism evidence="1 2">
    <name type="scientific">Nyctereutes procyonoides</name>
    <name type="common">Raccoon dog</name>
    <name type="synonym">Canis procyonoides</name>
    <dbReference type="NCBI Taxonomy" id="34880"/>
    <lineage>
        <taxon>Eukaryota</taxon>
        <taxon>Metazoa</taxon>
        <taxon>Chordata</taxon>
        <taxon>Craniata</taxon>
        <taxon>Vertebrata</taxon>
        <taxon>Euteleostomi</taxon>
        <taxon>Mammalia</taxon>
        <taxon>Eutheria</taxon>
        <taxon>Laurasiatheria</taxon>
        <taxon>Carnivora</taxon>
        <taxon>Caniformia</taxon>
        <taxon>Canidae</taxon>
        <taxon>Nyctereutes</taxon>
    </lineage>
</organism>
<evidence type="ECO:0000313" key="2">
    <source>
        <dbReference type="Proteomes" id="UP000645828"/>
    </source>
</evidence>
<dbReference type="AlphaFoldDB" id="A0A811ZXH2"/>
<dbReference type="GO" id="GO:0006879">
    <property type="term" value="P:intracellular iron ion homeostasis"/>
    <property type="evidence" value="ECO:0007669"/>
    <property type="project" value="TreeGrafter"/>
</dbReference>
<reference evidence="1" key="1">
    <citation type="submission" date="2020-12" db="EMBL/GenBank/DDBJ databases">
        <authorList>
            <consortium name="Molecular Ecology Group"/>
        </authorList>
    </citation>
    <scope>NUCLEOTIDE SEQUENCE</scope>
    <source>
        <strain evidence="1">TBG_1078</strain>
    </source>
</reference>